<accession>A0A3P6S3D3</accession>
<dbReference type="AlphaFoldDB" id="A0A3P6S3D3"/>
<keyword evidence="3" id="KW-1185">Reference proteome</keyword>
<dbReference type="OrthoDB" id="5820857at2759"/>
<proteinExistence type="predicted"/>
<evidence type="ECO:0000256" key="1">
    <source>
        <dbReference type="SAM" id="Phobius"/>
    </source>
</evidence>
<dbReference type="Proteomes" id="UP000271889">
    <property type="component" value="Unassembled WGS sequence"/>
</dbReference>
<evidence type="ECO:0000313" key="2">
    <source>
        <dbReference type="EMBL" id="VDK50734.1"/>
    </source>
</evidence>
<reference evidence="2 3" key="1">
    <citation type="submission" date="2018-11" db="EMBL/GenBank/DDBJ databases">
        <authorList>
            <consortium name="Pathogen Informatics"/>
        </authorList>
    </citation>
    <scope>NUCLEOTIDE SEQUENCE [LARGE SCALE GENOMIC DNA]</scope>
</reference>
<feature type="transmembrane region" description="Helical" evidence="1">
    <location>
        <begin position="77"/>
        <end position="95"/>
    </location>
</feature>
<keyword evidence="1" id="KW-0812">Transmembrane</keyword>
<organism evidence="2 3">
    <name type="scientific">Cylicostephanus goldi</name>
    <name type="common">Nematode worm</name>
    <dbReference type="NCBI Taxonomy" id="71465"/>
    <lineage>
        <taxon>Eukaryota</taxon>
        <taxon>Metazoa</taxon>
        <taxon>Ecdysozoa</taxon>
        <taxon>Nematoda</taxon>
        <taxon>Chromadorea</taxon>
        <taxon>Rhabditida</taxon>
        <taxon>Rhabditina</taxon>
        <taxon>Rhabditomorpha</taxon>
        <taxon>Strongyloidea</taxon>
        <taxon>Strongylidae</taxon>
        <taxon>Cylicostephanus</taxon>
    </lineage>
</organism>
<keyword evidence="1" id="KW-1133">Transmembrane helix</keyword>
<name>A0A3P6S3D3_CYLGO</name>
<feature type="transmembrane region" description="Helical" evidence="1">
    <location>
        <begin position="42"/>
        <end position="62"/>
    </location>
</feature>
<evidence type="ECO:0000313" key="3">
    <source>
        <dbReference type="Proteomes" id="UP000271889"/>
    </source>
</evidence>
<dbReference type="EMBL" id="UYRV01003803">
    <property type="protein sequence ID" value="VDK50734.1"/>
    <property type="molecule type" value="Genomic_DNA"/>
</dbReference>
<gene>
    <name evidence="2" type="ORF">CGOC_LOCUS1855</name>
</gene>
<protein>
    <submittedName>
        <fullName evidence="2">Uncharacterized protein</fullName>
    </submittedName>
</protein>
<sequence length="147" mass="16753">MLHVTEDDKVKVVQTMHYENVLQNIRAHYKLAHYSKRNEKNLLRMTVTIALITSNTILMFTIPDMILLKYPDYNSNILYIMNLNKGVINIIIFVVTQRSFRQVILGRSATSMNVTSIRIVGKQRHSFEVVNGSSGKSTKVTAVKVGL</sequence>
<keyword evidence="1" id="KW-0472">Membrane</keyword>